<accession>A0A7W6MDY5</accession>
<evidence type="ECO:0000313" key="1">
    <source>
        <dbReference type="EMBL" id="MBB4190747.1"/>
    </source>
</evidence>
<dbReference type="Proteomes" id="UP000524492">
    <property type="component" value="Unassembled WGS sequence"/>
</dbReference>
<dbReference type="RefSeq" id="WP_184453912.1">
    <property type="nucleotide sequence ID" value="NZ_JACIFV010000002.1"/>
</dbReference>
<gene>
    <name evidence="1" type="ORF">GGD53_000880</name>
</gene>
<comment type="caution">
    <text evidence="1">The sequence shown here is derived from an EMBL/GenBank/DDBJ whole genome shotgun (WGS) entry which is preliminary data.</text>
</comment>
<sequence length="106" mass="12085">MFDQAGAYFRAFSNYLESISPQASKSLTKKRASLKEKLEESKLVLTDSCVQIVLEAMREKMDGKAGLINWLEWLQNEAQRTNDYGLYDIFEIGVKPAFEKVDALIT</sequence>
<organism evidence="1 2">
    <name type="scientific">Rhizobium aethiopicum</name>
    <dbReference type="NCBI Taxonomy" id="1138170"/>
    <lineage>
        <taxon>Bacteria</taxon>
        <taxon>Pseudomonadati</taxon>
        <taxon>Pseudomonadota</taxon>
        <taxon>Alphaproteobacteria</taxon>
        <taxon>Hyphomicrobiales</taxon>
        <taxon>Rhizobiaceae</taxon>
        <taxon>Rhizobium/Agrobacterium group</taxon>
        <taxon>Rhizobium</taxon>
    </lineage>
</organism>
<name>A0A7W6MDY5_9HYPH</name>
<keyword evidence="2" id="KW-1185">Reference proteome</keyword>
<evidence type="ECO:0000313" key="2">
    <source>
        <dbReference type="Proteomes" id="UP000524492"/>
    </source>
</evidence>
<dbReference type="AlphaFoldDB" id="A0A7W6MDY5"/>
<reference evidence="1 2" key="1">
    <citation type="submission" date="2020-08" db="EMBL/GenBank/DDBJ databases">
        <title>Genomic Encyclopedia of Type Strains, Phase IV (KMG-V): Genome sequencing to study the core and pangenomes of soil and plant-associated prokaryotes.</title>
        <authorList>
            <person name="Whitman W."/>
        </authorList>
    </citation>
    <scope>NUCLEOTIDE SEQUENCE [LARGE SCALE GENOMIC DNA]</scope>
    <source>
        <strain evidence="1 2">SEMIA 4074</strain>
    </source>
</reference>
<proteinExistence type="predicted"/>
<dbReference type="EMBL" id="JACIFV010000002">
    <property type="protein sequence ID" value="MBB4190747.1"/>
    <property type="molecule type" value="Genomic_DNA"/>
</dbReference>
<protein>
    <submittedName>
        <fullName evidence="1">Uncharacterized protein</fullName>
    </submittedName>
</protein>